<name>A0A8F8PMZ4_9VIRU</name>
<dbReference type="InterPro" id="IPR052050">
    <property type="entry name" value="SecEffector_AnkRepeat"/>
</dbReference>
<protein>
    <submittedName>
        <fullName evidence="1">Ankyrin repeat domain</fullName>
    </submittedName>
</protein>
<dbReference type="EMBL" id="MZ420154">
    <property type="protein sequence ID" value="QYA18322.1"/>
    <property type="molecule type" value="Genomic_DNA"/>
</dbReference>
<proteinExistence type="predicted"/>
<dbReference type="PANTHER" id="PTHR46586:SF3">
    <property type="entry name" value="ANKYRIN REPEAT-CONTAINING PROTEIN"/>
    <property type="match status" value="1"/>
</dbReference>
<dbReference type="InterPro" id="IPR036770">
    <property type="entry name" value="Ankyrin_rpt-contain_sf"/>
</dbReference>
<sequence>MNESSIVDCDDLQSHWCYLPYELLRLIAKLLSPQEVVKCFSVAKGFLPFDNRDKVTLRCSYYKVMARAAKVGDIDVVKQLYEGLDPSIEANNIPHSHKGRLVIGNCYDNTLAQAAQYGNKPIFEFLINRGHSPSAQVLNVALSYENYDIAESICEKFPSCVEDWIINNQAAGGNVKTMDFLERYGADASELAVTNAARSGNLAIVKWLNERGIRGDEWSVKYAIAFGHDEVAQFLYEQQGIPLPVE</sequence>
<dbReference type="PANTHER" id="PTHR46586">
    <property type="entry name" value="ANKYRIN REPEAT-CONTAINING PROTEIN"/>
    <property type="match status" value="1"/>
</dbReference>
<dbReference type="SUPFAM" id="SSF48403">
    <property type="entry name" value="Ankyrin repeat"/>
    <property type="match status" value="1"/>
</dbReference>
<reference evidence="1" key="1">
    <citation type="submission" date="2021-06" db="EMBL/GenBank/DDBJ databases">
        <authorList>
            <person name="Rolland C."/>
        </authorList>
    </citation>
    <scope>NUCLEOTIDE SEQUENCE</scope>
    <source>
        <strain evidence="1">347.936635</strain>
    </source>
</reference>
<evidence type="ECO:0000313" key="1">
    <source>
        <dbReference type="EMBL" id="QYA18322.1"/>
    </source>
</evidence>
<organism evidence="1">
    <name type="scientific">Clandestinovirus</name>
    <dbReference type="NCBI Taxonomy" id="2831644"/>
    <lineage>
        <taxon>Viruses</taxon>
    </lineage>
</organism>
<accession>A0A8F8PMZ4</accession>
<dbReference type="Gene3D" id="1.25.40.20">
    <property type="entry name" value="Ankyrin repeat-containing domain"/>
    <property type="match status" value="1"/>
</dbReference>
<gene>
    <name evidence="1" type="ORF">KOM_12_52</name>
</gene>